<evidence type="ECO:0000313" key="2">
    <source>
        <dbReference type="Proteomes" id="UP000001176"/>
    </source>
</evidence>
<dbReference type="Proteomes" id="UP000001176">
    <property type="component" value="Chromosome"/>
</dbReference>
<dbReference type="AlphaFoldDB" id="A9HA78"/>
<gene>
    <name evidence="1" type="ordered locus">GDI3862</name>
</gene>
<accession>A9HA78</accession>
<sequence length="77" mass="8774">MWGETVDADGNSGFSLSVNGNIVGRMLEEYMPRSHPEFPDVRDHIIGLISRVQRDVVISMCQKFRCTPRQIAENLPR</sequence>
<name>A9HA78_GLUDA</name>
<protein>
    <submittedName>
        <fullName evidence="1">Uncharacterized protein</fullName>
    </submittedName>
</protein>
<keyword evidence="2" id="KW-1185">Reference proteome</keyword>
<reference evidence="1 2" key="1">
    <citation type="journal article" date="2009" name="BMC Genomics">
        <title>Complete genome sequence of the sugarcane nitrogen-fixing endophyte Gluconacetobacter diazotrophicus Pal5.</title>
        <authorList>
            <person name="Bertalan M."/>
            <person name="Albano R."/>
            <person name="Padua V."/>
            <person name="Rouws L."/>
            <person name="Rojas C."/>
            <person name="Hemerly A."/>
            <person name="Teixeira K."/>
            <person name="Schwab S."/>
            <person name="Araujo J."/>
            <person name="Oliveira A."/>
            <person name="Franca L."/>
            <person name="Magalhaes V."/>
            <person name="Alqueres S."/>
            <person name="Cardoso A."/>
            <person name="Almeida W."/>
            <person name="Loureiro M.M."/>
            <person name="Nogueira E."/>
            <person name="Cidade D."/>
            <person name="Oliveira D."/>
            <person name="Simao T."/>
            <person name="Macedo J."/>
            <person name="Valadao A."/>
            <person name="Dreschsel M."/>
            <person name="Freitas F."/>
            <person name="Vidal M."/>
            <person name="Guedes H."/>
            <person name="Rodrigues E."/>
            <person name="Meneses C."/>
            <person name="Brioso P."/>
            <person name="Pozzer L."/>
            <person name="Figueiredo D."/>
            <person name="Montano H."/>
            <person name="Junior J."/>
            <person name="Filho G."/>
            <person name="Flores V."/>
            <person name="Ferreira B."/>
            <person name="Branco A."/>
            <person name="Gonzalez P."/>
            <person name="Guillobel H."/>
            <person name="Lemos M."/>
            <person name="Seibel L."/>
            <person name="Macedo J."/>
            <person name="Alves-Ferreira M."/>
            <person name="Sachetto-Martins G."/>
            <person name="Coelho A."/>
            <person name="Santos E."/>
            <person name="Amaral G."/>
            <person name="Neves A."/>
            <person name="Pacheco A.B."/>
            <person name="Carvalho D."/>
            <person name="Lery L."/>
            <person name="Bisch P."/>
            <person name="Rossle S.C."/>
            <person name="Urmenyi T."/>
            <person name="Kruger W.V."/>
            <person name="Martins O."/>
            <person name="Baldani J.I."/>
            <person name="Ferreira P.C."/>
        </authorList>
    </citation>
    <scope>NUCLEOTIDE SEQUENCE [LARGE SCALE GENOMIC DNA]</scope>
    <source>
        <strain evidence="2">ATCC 49037 / DSM 5601 / CCUG 37298 / CIP 103539 / LMG 7603 / PAl5</strain>
    </source>
</reference>
<organism evidence="1 2">
    <name type="scientific">Gluconacetobacter diazotrophicus (strain ATCC 49037 / DSM 5601 / CCUG 37298 / CIP 103539 / LMG 7603 / PAl5)</name>
    <dbReference type="NCBI Taxonomy" id="272568"/>
    <lineage>
        <taxon>Bacteria</taxon>
        <taxon>Pseudomonadati</taxon>
        <taxon>Pseudomonadota</taxon>
        <taxon>Alphaproteobacteria</taxon>
        <taxon>Acetobacterales</taxon>
        <taxon>Acetobacteraceae</taxon>
        <taxon>Gluconacetobacter</taxon>
    </lineage>
</organism>
<dbReference type="EMBL" id="AM889285">
    <property type="protein sequence ID" value="CAP57805.1"/>
    <property type="molecule type" value="Genomic_DNA"/>
</dbReference>
<dbReference type="KEGG" id="gdi:GDI3862"/>
<proteinExistence type="predicted"/>
<evidence type="ECO:0000313" key="1">
    <source>
        <dbReference type="EMBL" id="CAP57805.1"/>
    </source>
</evidence>